<organism evidence="1 2">
    <name type="scientific">Staurois parvus</name>
    <dbReference type="NCBI Taxonomy" id="386267"/>
    <lineage>
        <taxon>Eukaryota</taxon>
        <taxon>Metazoa</taxon>
        <taxon>Chordata</taxon>
        <taxon>Craniata</taxon>
        <taxon>Vertebrata</taxon>
        <taxon>Euteleostomi</taxon>
        <taxon>Amphibia</taxon>
        <taxon>Batrachia</taxon>
        <taxon>Anura</taxon>
        <taxon>Neobatrachia</taxon>
        <taxon>Ranoidea</taxon>
        <taxon>Ranidae</taxon>
        <taxon>Staurois</taxon>
    </lineage>
</organism>
<dbReference type="Proteomes" id="UP001162483">
    <property type="component" value="Unassembled WGS sequence"/>
</dbReference>
<gene>
    <name evidence="1" type="ORF">SPARVUS_LOCUS6719855</name>
</gene>
<reference evidence="1" key="1">
    <citation type="submission" date="2023-05" db="EMBL/GenBank/DDBJ databases">
        <authorList>
            <person name="Stuckert A."/>
        </authorList>
    </citation>
    <scope>NUCLEOTIDE SEQUENCE</scope>
</reference>
<accession>A0ABN9D7C8</accession>
<sequence length="67" mass="7522">MHRKHDGKKPSAFRTTLTPPWRYSRSRGLQTMALQLFKYYKSHHASASGSLNCGCQSLARPHGTCSS</sequence>
<evidence type="ECO:0000313" key="2">
    <source>
        <dbReference type="Proteomes" id="UP001162483"/>
    </source>
</evidence>
<dbReference type="EMBL" id="CATNWA010014172">
    <property type="protein sequence ID" value="CAI9568460.1"/>
    <property type="molecule type" value="Genomic_DNA"/>
</dbReference>
<evidence type="ECO:0000313" key="1">
    <source>
        <dbReference type="EMBL" id="CAI9568460.1"/>
    </source>
</evidence>
<protein>
    <submittedName>
        <fullName evidence="1">Uncharacterized protein</fullName>
    </submittedName>
</protein>
<proteinExistence type="predicted"/>
<name>A0ABN9D7C8_9NEOB</name>
<keyword evidence="2" id="KW-1185">Reference proteome</keyword>
<comment type="caution">
    <text evidence="1">The sequence shown here is derived from an EMBL/GenBank/DDBJ whole genome shotgun (WGS) entry which is preliminary data.</text>
</comment>